<evidence type="ECO:0000256" key="2">
    <source>
        <dbReference type="SAM" id="Phobius"/>
    </source>
</evidence>
<feature type="compositionally biased region" description="Basic and acidic residues" evidence="1">
    <location>
        <begin position="330"/>
        <end position="341"/>
    </location>
</feature>
<evidence type="ECO:0000313" key="3">
    <source>
        <dbReference type="EMBL" id="AMW04824.1"/>
    </source>
</evidence>
<proteinExistence type="predicted"/>
<dbReference type="KEGG" id="gph:GEMMAAP_08235"/>
<keyword evidence="2" id="KW-0812">Transmembrane</keyword>
<name>A0A143BK67_9BACT</name>
<keyword evidence="4" id="KW-1185">Reference proteome</keyword>
<dbReference type="RefSeq" id="WP_026850595.1">
    <property type="nucleotide sequence ID" value="NZ_CP011454.1"/>
</dbReference>
<evidence type="ECO:0000256" key="1">
    <source>
        <dbReference type="SAM" id="MobiDB-lite"/>
    </source>
</evidence>
<feature type="region of interest" description="Disordered" evidence="1">
    <location>
        <begin position="321"/>
        <end position="356"/>
    </location>
</feature>
<organism evidence="3 4">
    <name type="scientific">Gemmatimonas phototrophica</name>
    <dbReference type="NCBI Taxonomy" id="1379270"/>
    <lineage>
        <taxon>Bacteria</taxon>
        <taxon>Pseudomonadati</taxon>
        <taxon>Gemmatimonadota</taxon>
        <taxon>Gemmatimonadia</taxon>
        <taxon>Gemmatimonadales</taxon>
        <taxon>Gemmatimonadaceae</taxon>
        <taxon>Gemmatimonas</taxon>
    </lineage>
</organism>
<protein>
    <recommendedName>
        <fullName evidence="5">DUF4381 domain-containing protein</fullName>
    </recommendedName>
</protein>
<dbReference type="EMBL" id="CP011454">
    <property type="protein sequence ID" value="AMW04824.1"/>
    <property type="molecule type" value="Genomic_DNA"/>
</dbReference>
<keyword evidence="2" id="KW-1133">Transmembrane helix</keyword>
<reference evidence="3 4" key="2">
    <citation type="journal article" date="2016" name="Environ. Microbiol. Rep.">
        <title>Metagenomic evidence for the presence of phototrophic Gemmatimonadetes bacteria in diverse environments.</title>
        <authorList>
            <person name="Zeng Y."/>
            <person name="Baumbach J."/>
            <person name="Barbosa E.G."/>
            <person name="Azevedo V."/>
            <person name="Zhang C."/>
            <person name="Koblizek M."/>
        </authorList>
    </citation>
    <scope>NUCLEOTIDE SEQUENCE [LARGE SCALE GENOMIC DNA]</scope>
    <source>
        <strain evidence="3 4">AP64</strain>
    </source>
</reference>
<evidence type="ECO:0008006" key="5">
    <source>
        <dbReference type="Google" id="ProtNLM"/>
    </source>
</evidence>
<reference evidence="3 4" key="1">
    <citation type="journal article" date="2014" name="Proc. Natl. Acad. Sci. U.S.A.">
        <title>Functional type 2 photosynthetic reaction centers found in the rare bacterial phylum Gemmatimonadetes.</title>
        <authorList>
            <person name="Zeng Y."/>
            <person name="Feng F."/>
            <person name="Medova H."/>
            <person name="Dean J."/>
            <person name="Koblizek M."/>
        </authorList>
    </citation>
    <scope>NUCLEOTIDE SEQUENCE [LARGE SCALE GENOMIC DNA]</scope>
    <source>
        <strain evidence="3 4">AP64</strain>
    </source>
</reference>
<keyword evidence="2" id="KW-0472">Membrane</keyword>
<dbReference type="STRING" id="1379270.GEMMAAP_08235"/>
<gene>
    <name evidence="3" type="ORF">GEMMAAP_08235</name>
</gene>
<feature type="transmembrane region" description="Helical" evidence="2">
    <location>
        <begin position="168"/>
        <end position="185"/>
    </location>
</feature>
<dbReference type="OrthoDB" id="9786174at2"/>
<dbReference type="Proteomes" id="UP000076404">
    <property type="component" value="Chromosome"/>
</dbReference>
<dbReference type="AlphaFoldDB" id="A0A143BK67"/>
<sequence>MSTAAPAFVQPPATPTRSVGVDTVFLTPQNGAKVRAGTLVQPDTVEVGDPFTFVVTVAVPANARVEWPTLADSAAVVSMREPVRIVDEGTKVATRRERAIYTLSAWDIGPQSLNMPDAIVHYGSTSMRVPLGNARVFVRTVLPGDSTQHIPKPARDLFPRVLPWWQQWWPALLILAALGLLWWLWRRRRRVAAARTVVSALNPYARAIHEFDRLERLGLADAGEAGRYVALAVDVMRLYLASSEPAAMLSLTSGELLDVLVNDTRIPRDRLQSLFADVDGIKFAARTVSPVRARELAAAARSIVEHIDRVERERRAAAEAAQRAAAAAATREKQDAEDKARRASRASRGPKSGAGV</sequence>
<accession>A0A143BK67</accession>
<evidence type="ECO:0000313" key="4">
    <source>
        <dbReference type="Proteomes" id="UP000076404"/>
    </source>
</evidence>
<dbReference type="eggNOG" id="ENOG5030IWP">
    <property type="taxonomic scope" value="Bacteria"/>
</dbReference>